<dbReference type="SUPFAM" id="SSF53850">
    <property type="entry name" value="Periplasmic binding protein-like II"/>
    <property type="match status" value="2"/>
</dbReference>
<keyword evidence="13" id="KW-1185">Reference proteome</keyword>
<evidence type="ECO:0000256" key="2">
    <source>
        <dbReference type="ARBA" id="ARBA00008685"/>
    </source>
</evidence>
<feature type="transmembrane region" description="Helical" evidence="9">
    <location>
        <begin position="414"/>
        <end position="437"/>
    </location>
</feature>
<keyword evidence="8" id="KW-0325">Glycoprotein</keyword>
<keyword evidence="6 9" id="KW-0472">Membrane</keyword>
<evidence type="ECO:0000256" key="4">
    <source>
        <dbReference type="ARBA" id="ARBA00022692"/>
    </source>
</evidence>
<organism evidence="12 13">
    <name type="scientific">Papilio xuthus</name>
    <name type="common">Asian swallowtail butterfly</name>
    <dbReference type="NCBI Taxonomy" id="66420"/>
    <lineage>
        <taxon>Eukaryota</taxon>
        <taxon>Metazoa</taxon>
        <taxon>Ecdysozoa</taxon>
        <taxon>Arthropoda</taxon>
        <taxon>Hexapoda</taxon>
        <taxon>Insecta</taxon>
        <taxon>Pterygota</taxon>
        <taxon>Neoptera</taxon>
        <taxon>Endopterygota</taxon>
        <taxon>Lepidoptera</taxon>
        <taxon>Glossata</taxon>
        <taxon>Ditrysia</taxon>
        <taxon>Papilionoidea</taxon>
        <taxon>Papilionidae</taxon>
        <taxon>Papilioninae</taxon>
        <taxon>Papilio</taxon>
    </lineage>
</organism>
<dbReference type="InterPro" id="IPR057074">
    <property type="entry name" value="IR75A_N"/>
</dbReference>
<feature type="domain" description="Ionotropic glutamate receptor C-terminal" evidence="10">
    <location>
        <begin position="918"/>
        <end position="1172"/>
    </location>
</feature>
<evidence type="ECO:0000256" key="9">
    <source>
        <dbReference type="SAM" id="Phobius"/>
    </source>
</evidence>
<feature type="transmembrane region" description="Helical" evidence="9">
    <location>
        <begin position="336"/>
        <end position="361"/>
    </location>
</feature>
<evidence type="ECO:0000256" key="6">
    <source>
        <dbReference type="ARBA" id="ARBA00023136"/>
    </source>
</evidence>
<dbReference type="STRING" id="66420.A0A194QGN2"/>
<keyword evidence="5 9" id="KW-1133">Transmembrane helix</keyword>
<evidence type="ECO:0000259" key="11">
    <source>
        <dbReference type="Pfam" id="PF24576"/>
    </source>
</evidence>
<proteinExistence type="inferred from homology"/>
<feature type="domain" description="Ionotropic glutamate receptor C-terminal" evidence="10">
    <location>
        <begin position="343"/>
        <end position="493"/>
    </location>
</feature>
<dbReference type="GO" id="GO:0005886">
    <property type="term" value="C:plasma membrane"/>
    <property type="evidence" value="ECO:0007669"/>
    <property type="project" value="UniProtKB-SubCell"/>
</dbReference>
<evidence type="ECO:0000256" key="5">
    <source>
        <dbReference type="ARBA" id="ARBA00022989"/>
    </source>
</evidence>
<dbReference type="PANTHER" id="PTHR42643">
    <property type="entry name" value="IONOTROPIC RECEPTOR 20A-RELATED"/>
    <property type="match status" value="1"/>
</dbReference>
<dbReference type="Gene3D" id="1.10.287.70">
    <property type="match status" value="2"/>
</dbReference>
<sequence length="1201" mass="137183">MMISFLTLDDRPTSLLIPNLCWSQYKLKTLAKALSNVGISLANSMQPNRAESFLQHYVIVADLSCNGTSQFLNKANDKGYFKSPYRWLILGTTYVDTSNILQDLNILVDSDVVFATNMDEGNFLLTEVYKISEKSEMILTTRAIWRPARNNGYHSRYFLIKRNNHNETNRNLSEIINRNDEEEVNALTKKLFNHGVMEDYRKTKVISIRRRNLRGHPLTMANVITDSNETKQHMDDRLQLHQDSITKMSYAIVKICFQMLNATERLIFTNTWGYRDKNGNWQGIIDHLLKKEADLGTLTIFTQERMEIIDYIAMAGSTAVRFVFREPPLALLSNIFTLPFTGAVWIAVFVCILACSLFLYIASKWESTVAMQCNVLQHPTQLGGTWADVLILIVGAVLQQGCTLEPRYAAGRCVTLLLFLALTILYSAYSANIVVLLRAPSSSIRTLPDLLNSPLKLGASDFEYNRYFFKKLNEPIRKAIYNKKIAPKGKKPNFYSMKEGVEKIRKGLFAFHMELNPGYRLIQETYQEDEKCDLVEIDYINEIDPWIPGQKRSPFKDLFKINFIKIRETGIQANNQRRLQVSRPRCSGSLSAFSSVGLTDMRPAVLAALYGLILAIAVLLVEIAHKHLVVSPMPKIESRKNMRVDIKIIPFGKEFNLKFAKEISSTGIRSAHLTHLENTKETSDTLFLVDLDCAESREILITASTNNLLRFPYRWLLLESSKHESYFLENLSLLTGSDVVLAKRRDLNFELQEIYKISNSGPLKYSIRGYYNGSLFDVRPHRELFRRRRNLMRHALTMANVIQDSNTTQYHLEDRLEGQHDAIAKMSWMVVKLAFEMLNATPQYIFSHRWGYKQNGRWSGMIDDILNGRADLGSNCAIYTERLDVVTYTDNIAPFKVGFIYRQPPLSYVANIFTLPFSTEVWLAIAACVSFSTVTLYLSSKWETRYGRTQTQLDGTVSDAILVTVSAFSQQGCTLEARKASGRMMLWVVFSTLMLLYAAYSANIVVLLQAPSSAIRTLTQLSRSKLTLAANDVDYNHFVFGMYSDPVRVEITKKVKPAKGTAHFYEIKKGVDKIRQGLFAFHSIVEPVYRRVEETFLEMEKCDLVEVDFMMGFDPSVPIKKDSPYLELLRVSFKQIRESGLRSALNKRHQVQKPQCSQKVSAFSSVGLRDLRPVLFLMPYGIIISVSILVIENIIYRISIV</sequence>
<feature type="domain" description="Ionotropic receptor 75a N-terminal" evidence="11">
    <location>
        <begin position="30"/>
        <end position="154"/>
    </location>
</feature>
<evidence type="ECO:0000256" key="3">
    <source>
        <dbReference type="ARBA" id="ARBA00022475"/>
    </source>
</evidence>
<protein>
    <submittedName>
        <fullName evidence="12">Glutamate receptor, ionotropic kainate 4</fullName>
    </submittedName>
</protein>
<evidence type="ECO:0000256" key="1">
    <source>
        <dbReference type="ARBA" id="ARBA00004651"/>
    </source>
</evidence>
<feature type="transmembrane region" description="Helical" evidence="9">
    <location>
        <begin position="985"/>
        <end position="1008"/>
    </location>
</feature>
<keyword evidence="4 9" id="KW-0812">Transmembrane</keyword>
<dbReference type="PANTHER" id="PTHR42643:SF33">
    <property type="entry name" value="GLUTAMATE RECEPTOR 2-LIKE PROTEIN"/>
    <property type="match status" value="1"/>
</dbReference>
<dbReference type="Gene3D" id="3.40.190.10">
    <property type="entry name" value="Periplasmic binding protein-like II"/>
    <property type="match status" value="2"/>
</dbReference>
<name>A0A194QGN2_PAPXU</name>
<accession>A0A194QGN2</accession>
<keyword evidence="7 12" id="KW-0675">Receptor</keyword>
<comment type="subcellular location">
    <subcellularLocation>
        <location evidence="1">Cell membrane</location>
        <topology evidence="1">Multi-pass membrane protein</topology>
    </subcellularLocation>
</comment>
<evidence type="ECO:0000256" key="8">
    <source>
        <dbReference type="ARBA" id="ARBA00023180"/>
    </source>
</evidence>
<feature type="transmembrane region" description="Helical" evidence="9">
    <location>
        <begin position="921"/>
        <end position="938"/>
    </location>
</feature>
<feature type="transmembrane region" description="Helical" evidence="9">
    <location>
        <begin position="1174"/>
        <end position="1196"/>
    </location>
</feature>
<dbReference type="GO" id="GO:0050906">
    <property type="term" value="P:detection of stimulus involved in sensory perception"/>
    <property type="evidence" value="ECO:0007669"/>
    <property type="project" value="UniProtKB-ARBA"/>
</dbReference>
<dbReference type="Pfam" id="PF00060">
    <property type="entry name" value="Lig_chan"/>
    <property type="match status" value="2"/>
</dbReference>
<comment type="similarity">
    <text evidence="2">Belongs to the glutamate-gated ion channel (TC 1.A.10.1) family.</text>
</comment>
<dbReference type="EMBL" id="KQ459053">
    <property type="protein sequence ID" value="KPJ04095.1"/>
    <property type="molecule type" value="Genomic_DNA"/>
</dbReference>
<reference evidence="12 13" key="1">
    <citation type="journal article" date="2015" name="Nat. Commun.">
        <title>Outbred genome sequencing and CRISPR/Cas9 gene editing in butterflies.</title>
        <authorList>
            <person name="Li X."/>
            <person name="Fan D."/>
            <person name="Zhang W."/>
            <person name="Liu G."/>
            <person name="Zhang L."/>
            <person name="Zhao L."/>
            <person name="Fang X."/>
            <person name="Chen L."/>
            <person name="Dong Y."/>
            <person name="Chen Y."/>
            <person name="Ding Y."/>
            <person name="Zhao R."/>
            <person name="Feng M."/>
            <person name="Zhu Y."/>
            <person name="Feng Y."/>
            <person name="Jiang X."/>
            <person name="Zhu D."/>
            <person name="Xiang H."/>
            <person name="Feng X."/>
            <person name="Li S."/>
            <person name="Wang J."/>
            <person name="Zhang G."/>
            <person name="Kronforst M.R."/>
            <person name="Wang W."/>
        </authorList>
    </citation>
    <scope>NUCLEOTIDE SEQUENCE [LARGE SCALE GENOMIC DNA]</scope>
    <source>
        <strain evidence="12">Ya'a_city_454_Px</strain>
        <tissue evidence="12">Whole body</tissue>
    </source>
</reference>
<dbReference type="InterPro" id="IPR052192">
    <property type="entry name" value="Insect_Ionotropic_Sensory_Rcpt"/>
</dbReference>
<evidence type="ECO:0000259" key="10">
    <source>
        <dbReference type="Pfam" id="PF00060"/>
    </source>
</evidence>
<evidence type="ECO:0000313" key="13">
    <source>
        <dbReference type="Proteomes" id="UP000053268"/>
    </source>
</evidence>
<evidence type="ECO:0000256" key="7">
    <source>
        <dbReference type="ARBA" id="ARBA00023170"/>
    </source>
</evidence>
<dbReference type="AlphaFoldDB" id="A0A194QGN2"/>
<dbReference type="Pfam" id="PF24576">
    <property type="entry name" value="IR75A_N"/>
    <property type="match status" value="1"/>
</dbReference>
<feature type="transmembrane region" description="Helical" evidence="9">
    <location>
        <begin position="604"/>
        <end position="624"/>
    </location>
</feature>
<dbReference type="InterPro" id="IPR001320">
    <property type="entry name" value="Iontro_rcpt_C"/>
</dbReference>
<gene>
    <name evidence="12" type="ORF">RR46_07854</name>
</gene>
<keyword evidence="3" id="KW-1003">Cell membrane</keyword>
<evidence type="ECO:0000313" key="12">
    <source>
        <dbReference type="EMBL" id="KPJ04095.1"/>
    </source>
</evidence>
<dbReference type="Proteomes" id="UP000053268">
    <property type="component" value="Unassembled WGS sequence"/>
</dbReference>
<dbReference type="GO" id="GO:0015276">
    <property type="term" value="F:ligand-gated monoatomic ion channel activity"/>
    <property type="evidence" value="ECO:0007669"/>
    <property type="project" value="InterPro"/>
</dbReference>